<organism evidence="2 3">
    <name type="scientific">Planotetraspora kaengkrachanensis</name>
    <dbReference type="NCBI Taxonomy" id="575193"/>
    <lineage>
        <taxon>Bacteria</taxon>
        <taxon>Bacillati</taxon>
        <taxon>Actinomycetota</taxon>
        <taxon>Actinomycetes</taxon>
        <taxon>Streptosporangiales</taxon>
        <taxon>Streptosporangiaceae</taxon>
        <taxon>Planotetraspora</taxon>
    </lineage>
</organism>
<dbReference type="InterPro" id="IPR037401">
    <property type="entry name" value="SnoaL-like"/>
</dbReference>
<evidence type="ECO:0000313" key="3">
    <source>
        <dbReference type="Proteomes" id="UP000630097"/>
    </source>
</evidence>
<dbReference type="Proteomes" id="UP000630097">
    <property type="component" value="Unassembled WGS sequence"/>
</dbReference>
<dbReference type="Pfam" id="PF12680">
    <property type="entry name" value="SnoaL_2"/>
    <property type="match status" value="1"/>
</dbReference>
<sequence length="128" mass="14500">MTENNVEIIRRLYDAFETQDFNVIAELFDPEVEIYQSELLPWGGNYKGHDGAVTFFTGLLQHIDSKVTLERFIEAGDHVVEVGRTAGTTRSGSAPFDVPEVHVWRVRDGKIVRMESYVDVPLMLEALS</sequence>
<evidence type="ECO:0000313" key="2">
    <source>
        <dbReference type="EMBL" id="GIG77228.1"/>
    </source>
</evidence>
<evidence type="ECO:0000259" key="1">
    <source>
        <dbReference type="Pfam" id="PF12680"/>
    </source>
</evidence>
<accession>A0A8J3LQ74</accession>
<dbReference type="InterPro" id="IPR032710">
    <property type="entry name" value="NTF2-like_dom_sf"/>
</dbReference>
<dbReference type="PANTHER" id="PTHR41252">
    <property type="entry name" value="BLR2505 PROTEIN"/>
    <property type="match status" value="1"/>
</dbReference>
<dbReference type="AlphaFoldDB" id="A0A8J3LQ74"/>
<dbReference type="Gene3D" id="3.10.450.50">
    <property type="match status" value="1"/>
</dbReference>
<reference evidence="2 3" key="1">
    <citation type="submission" date="2021-01" db="EMBL/GenBank/DDBJ databases">
        <title>Whole genome shotgun sequence of Planotetraspora kaengkrachanensis NBRC 104272.</title>
        <authorList>
            <person name="Komaki H."/>
            <person name="Tamura T."/>
        </authorList>
    </citation>
    <scope>NUCLEOTIDE SEQUENCE [LARGE SCALE GENOMIC DNA]</scope>
    <source>
        <strain evidence="2 3">NBRC 104272</strain>
    </source>
</reference>
<comment type="caution">
    <text evidence="2">The sequence shown here is derived from an EMBL/GenBank/DDBJ whole genome shotgun (WGS) entry which is preliminary data.</text>
</comment>
<dbReference type="EMBL" id="BONV01000001">
    <property type="protein sequence ID" value="GIG77228.1"/>
    <property type="molecule type" value="Genomic_DNA"/>
</dbReference>
<dbReference type="RefSeq" id="WP_203880718.1">
    <property type="nucleotide sequence ID" value="NZ_BAABHH010000001.1"/>
</dbReference>
<dbReference type="SUPFAM" id="SSF54427">
    <property type="entry name" value="NTF2-like"/>
    <property type="match status" value="1"/>
</dbReference>
<name>A0A8J3LQ74_9ACTN</name>
<gene>
    <name evidence="2" type="ORF">Pka01_03550</name>
</gene>
<feature type="domain" description="SnoaL-like" evidence="1">
    <location>
        <begin position="9"/>
        <end position="114"/>
    </location>
</feature>
<keyword evidence="3" id="KW-1185">Reference proteome</keyword>
<protein>
    <recommendedName>
        <fullName evidence="1">SnoaL-like domain-containing protein</fullName>
    </recommendedName>
</protein>
<proteinExistence type="predicted"/>
<dbReference type="PANTHER" id="PTHR41252:SF1">
    <property type="entry name" value="BLR2505 PROTEIN"/>
    <property type="match status" value="1"/>
</dbReference>